<comment type="caution">
    <text evidence="2">The sequence shown here is derived from an EMBL/GenBank/DDBJ whole genome shotgun (WGS) entry which is preliminary data.</text>
</comment>
<reference evidence="2" key="1">
    <citation type="thesis" date="2021" institute="BYU ScholarsArchive" country="Provo, UT, USA">
        <title>Applications of and Algorithms for Genome Assembly and Genomic Analyses with an Emphasis on Marine Teleosts.</title>
        <authorList>
            <person name="Pickett B.D."/>
        </authorList>
    </citation>
    <scope>NUCLEOTIDE SEQUENCE</scope>
    <source>
        <strain evidence="2">HI-2016</strain>
    </source>
</reference>
<name>A0A8T2PUA4_9TELE</name>
<protein>
    <submittedName>
        <fullName evidence="2">Uncharacterized protein</fullName>
    </submittedName>
</protein>
<feature type="region of interest" description="Disordered" evidence="1">
    <location>
        <begin position="1"/>
        <end position="27"/>
    </location>
</feature>
<organism evidence="2 3">
    <name type="scientific">Albula glossodonta</name>
    <name type="common">roundjaw bonefish</name>
    <dbReference type="NCBI Taxonomy" id="121402"/>
    <lineage>
        <taxon>Eukaryota</taxon>
        <taxon>Metazoa</taxon>
        <taxon>Chordata</taxon>
        <taxon>Craniata</taxon>
        <taxon>Vertebrata</taxon>
        <taxon>Euteleostomi</taxon>
        <taxon>Actinopterygii</taxon>
        <taxon>Neopterygii</taxon>
        <taxon>Teleostei</taxon>
        <taxon>Albuliformes</taxon>
        <taxon>Albulidae</taxon>
        <taxon>Albula</taxon>
    </lineage>
</organism>
<evidence type="ECO:0000256" key="1">
    <source>
        <dbReference type="SAM" id="MobiDB-lite"/>
    </source>
</evidence>
<proteinExistence type="predicted"/>
<sequence>MELVRVQGQTNAMGMSHGSSHGRSGSFDAESSVFVNEANFPNLQTSMNNQHLQQGHGLSSTGHPSAASAHNNLNALIARVNDKQVSQRMDPSHHHHNNHRTGPVTLQIPEFISGTAATHRRDQANNDLNTSSCTHEETSTEEAMGGLGGYQWFTSPPASCPLLGSQAYFSLETENGEDRGEENIVYL</sequence>
<keyword evidence="3" id="KW-1185">Reference proteome</keyword>
<accession>A0A8T2PUA4</accession>
<gene>
    <name evidence="2" type="ORF">JZ751_001765</name>
</gene>
<evidence type="ECO:0000313" key="3">
    <source>
        <dbReference type="Proteomes" id="UP000824540"/>
    </source>
</evidence>
<dbReference type="Proteomes" id="UP000824540">
    <property type="component" value="Unassembled WGS sequence"/>
</dbReference>
<dbReference type="AlphaFoldDB" id="A0A8T2PUA4"/>
<dbReference type="EMBL" id="JAFBMS010000002">
    <property type="protein sequence ID" value="KAG9355052.1"/>
    <property type="molecule type" value="Genomic_DNA"/>
</dbReference>
<feature type="compositionally biased region" description="Low complexity" evidence="1">
    <location>
        <begin position="13"/>
        <end position="26"/>
    </location>
</feature>
<evidence type="ECO:0000313" key="2">
    <source>
        <dbReference type="EMBL" id="KAG9355052.1"/>
    </source>
</evidence>